<feature type="transmembrane region" description="Helical" evidence="3">
    <location>
        <begin position="40"/>
        <end position="60"/>
    </location>
</feature>
<feature type="compositionally biased region" description="Basic and acidic residues" evidence="2">
    <location>
        <begin position="287"/>
        <end position="299"/>
    </location>
</feature>
<dbReference type="GeneID" id="301845333"/>
<evidence type="ECO:0000256" key="3">
    <source>
        <dbReference type="SAM" id="Phobius"/>
    </source>
</evidence>
<feature type="compositionally biased region" description="Basic residues" evidence="2">
    <location>
        <begin position="584"/>
        <end position="593"/>
    </location>
</feature>
<feature type="transmembrane region" description="Helical" evidence="3">
    <location>
        <begin position="12"/>
        <end position="34"/>
    </location>
</feature>
<evidence type="ECO:0000313" key="5">
    <source>
        <dbReference type="EMBL" id="ROS41623.1"/>
    </source>
</evidence>
<dbReference type="Proteomes" id="UP000274843">
    <property type="component" value="Unassembled WGS sequence"/>
</dbReference>
<feature type="compositionally biased region" description="Basic and acidic residues" evidence="2">
    <location>
        <begin position="545"/>
        <end position="559"/>
    </location>
</feature>
<reference evidence="5 6" key="1">
    <citation type="submission" date="2018-11" db="EMBL/GenBank/DDBJ databases">
        <title>Sequencing the genomes of 1000 actinobacteria strains.</title>
        <authorList>
            <person name="Klenk H.-P."/>
        </authorList>
    </citation>
    <scope>NUCLEOTIDE SEQUENCE [LARGE SCALE GENOMIC DNA]</scope>
    <source>
        <strain evidence="5 6">DSM 44348</strain>
    </source>
</reference>
<keyword evidence="6" id="KW-1185">Reference proteome</keyword>
<keyword evidence="3" id="KW-1133">Transmembrane helix</keyword>
<keyword evidence="3" id="KW-0472">Membrane</keyword>
<dbReference type="EMBL" id="RKHY01000001">
    <property type="protein sequence ID" value="ROS41623.1"/>
    <property type="molecule type" value="Genomic_DNA"/>
</dbReference>
<feature type="domain" description="DUF6779" evidence="4">
    <location>
        <begin position="41"/>
        <end position="149"/>
    </location>
</feature>
<gene>
    <name evidence="5" type="ORF">EDD35_3991</name>
</gene>
<name>A0A3N2GYD7_9PSEU</name>
<evidence type="ECO:0000256" key="1">
    <source>
        <dbReference type="SAM" id="Coils"/>
    </source>
</evidence>
<dbReference type="InterPro" id="IPR046706">
    <property type="entry name" value="DUF6779"/>
</dbReference>
<dbReference type="Pfam" id="PF20570">
    <property type="entry name" value="DUF6779"/>
    <property type="match status" value="1"/>
</dbReference>
<feature type="compositionally biased region" description="Basic and acidic residues" evidence="2">
    <location>
        <begin position="174"/>
        <end position="195"/>
    </location>
</feature>
<protein>
    <recommendedName>
        <fullName evidence="4">DUF6779 domain-containing protein</fullName>
    </recommendedName>
</protein>
<feature type="compositionally biased region" description="Basic and acidic residues" evidence="2">
    <location>
        <begin position="456"/>
        <end position="533"/>
    </location>
</feature>
<keyword evidence="3" id="KW-0812">Transmembrane</keyword>
<evidence type="ECO:0000259" key="4">
    <source>
        <dbReference type="Pfam" id="PF20570"/>
    </source>
</evidence>
<evidence type="ECO:0000313" key="6">
    <source>
        <dbReference type="Proteomes" id="UP000274843"/>
    </source>
</evidence>
<organism evidence="5 6">
    <name type="scientific">Amycolatopsis thermoflava</name>
    <dbReference type="NCBI Taxonomy" id="84480"/>
    <lineage>
        <taxon>Bacteria</taxon>
        <taxon>Bacillati</taxon>
        <taxon>Actinomycetota</taxon>
        <taxon>Actinomycetes</taxon>
        <taxon>Pseudonocardiales</taxon>
        <taxon>Pseudonocardiaceae</taxon>
        <taxon>Amycolatopsis</taxon>
        <taxon>Amycolatopsis methanolica group</taxon>
    </lineage>
</organism>
<feature type="compositionally biased region" description="Basic and acidic residues" evidence="2">
    <location>
        <begin position="365"/>
        <end position="374"/>
    </location>
</feature>
<evidence type="ECO:0000256" key="2">
    <source>
        <dbReference type="SAM" id="MobiDB-lite"/>
    </source>
</evidence>
<sequence length="593" mass="64680">MTGEGDETRGRVVGRPWFLIGLVLAVGATIPLVVADDIRYLRLGIVAALWAALIGAFLAVRYRRQATNTEEAVAQAQEVYELELEREIAARREFELEVEAETRQRVESESRSELDALRTEIASLRDNLQSLFGGEVLLERVALTAQATRMRALHEEQRVVESGTSQPPQITAAKKREITDRPTEFIERVREKEPVRAGGRPSAPEPRRPEVSMDLPVRRVANAEPVDPERTRVQPATKKPERPQTRPVEPSRPAPSRPDRGRPTAATTPVKREPQRVEQPTQVAKAVDPDWTPRAERSATDLSAAFPTRVTRPVQPEPSPVVPEDHPVVNETLPVEVRRLAQQGRPGGRRRRAEEDEAPAGRRRRPDEAPRVPDADEAPPGLRSDADVPASLRTPEADAGRRGAERAAEAEALPRLSVAAEAEGPARRSSAGAAVAGRRSAESTGYRSAAAISGRRSAEASGHRAADETPTRRRSAEATGHRAADEVSSGRRSAEASGHRATDETPAGRRSAEGTGHRAADETPTGRRHRPDDEAATWASTGRRAKPEPETPRGRRAAVEEDTGSHSAGRSVSELLAANGKTATPRRRRRAED</sequence>
<dbReference type="AlphaFoldDB" id="A0A3N2GYD7"/>
<dbReference type="RefSeq" id="WP_123684633.1">
    <property type="nucleotide sequence ID" value="NZ_RKHY01000001.1"/>
</dbReference>
<accession>A0A3N2GYD7</accession>
<comment type="caution">
    <text evidence="5">The sequence shown here is derived from an EMBL/GenBank/DDBJ whole genome shotgun (WGS) entry which is preliminary data.</text>
</comment>
<feature type="region of interest" description="Disordered" evidence="2">
    <location>
        <begin position="155"/>
        <end position="593"/>
    </location>
</feature>
<feature type="compositionally biased region" description="Low complexity" evidence="2">
    <location>
        <begin position="427"/>
        <end position="455"/>
    </location>
</feature>
<feature type="compositionally biased region" description="Basic and acidic residues" evidence="2">
    <location>
        <begin position="227"/>
        <end position="244"/>
    </location>
</feature>
<feature type="coiled-coil region" evidence="1">
    <location>
        <begin position="59"/>
        <end position="127"/>
    </location>
</feature>
<keyword evidence="1" id="KW-0175">Coiled coil</keyword>
<proteinExistence type="predicted"/>
<feature type="compositionally biased region" description="Basic and acidic residues" evidence="2">
    <location>
        <begin position="395"/>
        <end position="409"/>
    </location>
</feature>